<evidence type="ECO:0000313" key="8">
    <source>
        <dbReference type="EMBL" id="CDP38301.1"/>
    </source>
</evidence>
<dbReference type="PANTHER" id="PTHR11712">
    <property type="entry name" value="POLYKETIDE SYNTHASE-RELATED"/>
    <property type="match status" value="1"/>
</dbReference>
<protein>
    <recommendedName>
        <fullName evidence="2">beta-ketoacyl-[acyl-carrier-protein] synthase I</fullName>
        <ecNumber evidence="2">2.3.1.41</ecNumber>
    </recommendedName>
</protein>
<dbReference type="InterPro" id="IPR000794">
    <property type="entry name" value="Beta-ketoacyl_synthase"/>
</dbReference>
<dbReference type="InterPro" id="IPR014030">
    <property type="entry name" value="Ketoacyl_synth_N"/>
</dbReference>
<evidence type="ECO:0000256" key="2">
    <source>
        <dbReference type="ARBA" id="ARBA00013191"/>
    </source>
</evidence>
<dbReference type="InterPro" id="IPR020841">
    <property type="entry name" value="PKS_Beta-ketoAc_synthase_dom"/>
</dbReference>
<dbReference type="NCBIfam" id="NF005589">
    <property type="entry name" value="PRK07314.1"/>
    <property type="match status" value="1"/>
</dbReference>
<dbReference type="GO" id="GO:0004315">
    <property type="term" value="F:3-oxoacyl-[acyl-carrier-protein] synthase activity"/>
    <property type="evidence" value="ECO:0007669"/>
    <property type="project" value="UniProtKB-EC"/>
</dbReference>
<dbReference type="GO" id="GO:0006633">
    <property type="term" value="P:fatty acid biosynthetic process"/>
    <property type="evidence" value="ECO:0007669"/>
    <property type="project" value="InterPro"/>
</dbReference>
<dbReference type="PANTHER" id="PTHR11712:SF336">
    <property type="entry name" value="3-OXOACYL-[ACYL-CARRIER-PROTEIN] SYNTHASE, MITOCHONDRIAL"/>
    <property type="match status" value="1"/>
</dbReference>
<name>A0A060TGL6_BLAAD</name>
<accession>A0A060TGL6</accession>
<reference evidence="8" key="2">
    <citation type="submission" date="2014-06" db="EMBL/GenBank/DDBJ databases">
        <title>The complete genome of Blastobotrys (Arxula) adeninivorans LS3 - a yeast of biotechnological interest.</title>
        <authorList>
            <person name="Kunze G."/>
            <person name="Gaillardin C."/>
            <person name="Czernicka M."/>
            <person name="Durrens P."/>
            <person name="Martin T."/>
            <person name="Boer E."/>
            <person name="Gabaldon T."/>
            <person name="Cruz J."/>
            <person name="Talla E."/>
            <person name="Marck C."/>
            <person name="Goffeau A."/>
            <person name="Barbe V."/>
            <person name="Baret P."/>
            <person name="Baronian K."/>
            <person name="Beier S."/>
            <person name="Bleykasten C."/>
            <person name="Bode R."/>
            <person name="Casaregola S."/>
            <person name="Despons L."/>
            <person name="Fairhead C."/>
            <person name="Giersberg M."/>
            <person name="Gierski P."/>
            <person name="Hahnel U."/>
            <person name="Hartmann A."/>
            <person name="Jankowska D."/>
            <person name="Jubin C."/>
            <person name="Jung P."/>
            <person name="Lafontaine I."/>
            <person name="Leh-Louis V."/>
            <person name="Lemaire M."/>
            <person name="Marcet-Houben M."/>
            <person name="Mascher M."/>
            <person name="Morel G."/>
            <person name="Richard G.-F."/>
            <person name="Riechen J."/>
            <person name="Sacerdot C."/>
            <person name="Sarkar A."/>
            <person name="Savel G."/>
            <person name="Schacherer J."/>
            <person name="Sherman D."/>
            <person name="Straub M.-L."/>
            <person name="Stein N."/>
            <person name="Thierry A."/>
            <person name="Trautwein-Schult A."/>
            <person name="Westhof E."/>
            <person name="Worch S."/>
            <person name="Dujon B."/>
            <person name="Souciet J.-L."/>
            <person name="Wincker P."/>
            <person name="Scholz U."/>
            <person name="Neuveglise N."/>
        </authorList>
    </citation>
    <scope>NUCLEOTIDE SEQUENCE</scope>
    <source>
        <strain evidence="8">LS3</strain>
    </source>
</reference>
<dbReference type="PROSITE" id="PS00606">
    <property type="entry name" value="KS3_1"/>
    <property type="match status" value="1"/>
</dbReference>
<dbReference type="InterPro" id="IPR014031">
    <property type="entry name" value="Ketoacyl_synth_C"/>
</dbReference>
<keyword evidence="3 5" id="KW-0808">Transferase</keyword>
<dbReference type="SUPFAM" id="SSF53901">
    <property type="entry name" value="Thiolase-like"/>
    <property type="match status" value="2"/>
</dbReference>
<dbReference type="Pfam" id="PF02801">
    <property type="entry name" value="Ketoacyl-synt_C"/>
    <property type="match status" value="1"/>
</dbReference>
<proteinExistence type="inferred from homology"/>
<feature type="region of interest" description="Disordered" evidence="6">
    <location>
        <begin position="1"/>
        <end position="20"/>
    </location>
</feature>
<reference evidence="8" key="1">
    <citation type="submission" date="2014-02" db="EMBL/GenBank/DDBJ databases">
        <authorList>
            <person name="Genoscope - CEA"/>
        </authorList>
    </citation>
    <scope>NUCLEOTIDE SEQUENCE</scope>
    <source>
        <strain evidence="8">LS3</strain>
    </source>
</reference>
<evidence type="ECO:0000256" key="5">
    <source>
        <dbReference type="RuleBase" id="RU003694"/>
    </source>
</evidence>
<dbReference type="FunFam" id="3.40.47.10:FF:000015">
    <property type="entry name" value="3-oxoacyl-[acyl-carrier-protein] synthase, mitochondrial"/>
    <property type="match status" value="1"/>
</dbReference>
<dbReference type="AlphaFoldDB" id="A0A060TGL6"/>
<feature type="domain" description="Ketosynthase family 3 (KS3)" evidence="7">
    <location>
        <begin position="1"/>
        <end position="336"/>
    </location>
</feature>
<dbReference type="EC" id="2.3.1.41" evidence="2"/>
<sequence>MAAAKMALEDAQWNPESTTELEETGVAVGSGIGGFDALYENAVNFHTAGYRKVSPLFVPSLLNNMAAGHISIAHKLRGPNHAVSTACTTGAHAIGDAANMIKLGMANVMVAGSTEASIHPLAVAGFARAKALATKFNDTPQKASRPFDANRDGFVIGEGAGVVIVEELEHAKARGAPIYAEVAGYGMSGDGHHITAPLQDGDGAYRSMAMALHTGAIDRAEVDYINAHATSTPLGDVAESRAITRLLDDRHPSQINVSSTKGATGHLLGGAGAVEAIFTLLAIRHGMLPPTLNLTTIDPEFECNYVPKVAQQHRIRVALTNSFGFGGTNATLAFKAM</sequence>
<dbReference type="PhylomeDB" id="A0A060TGL6"/>
<evidence type="ECO:0000256" key="3">
    <source>
        <dbReference type="ARBA" id="ARBA00022679"/>
    </source>
</evidence>
<comment type="similarity">
    <text evidence="1 5">Belongs to the thiolase-like superfamily. Beta-ketoacyl-ACP synthases family.</text>
</comment>
<dbReference type="Pfam" id="PF00109">
    <property type="entry name" value="ketoacyl-synt"/>
    <property type="match status" value="1"/>
</dbReference>
<dbReference type="CDD" id="cd00834">
    <property type="entry name" value="KAS_I_II"/>
    <property type="match status" value="1"/>
</dbReference>
<organism evidence="8">
    <name type="scientific">Blastobotrys adeninivorans</name>
    <name type="common">Yeast</name>
    <name type="synonym">Arxula adeninivorans</name>
    <dbReference type="NCBI Taxonomy" id="409370"/>
    <lineage>
        <taxon>Eukaryota</taxon>
        <taxon>Fungi</taxon>
        <taxon>Dikarya</taxon>
        <taxon>Ascomycota</taxon>
        <taxon>Saccharomycotina</taxon>
        <taxon>Dipodascomycetes</taxon>
        <taxon>Dipodascales</taxon>
        <taxon>Trichomonascaceae</taxon>
        <taxon>Blastobotrys</taxon>
    </lineage>
</organism>
<evidence type="ECO:0000256" key="4">
    <source>
        <dbReference type="ARBA" id="ARBA00049541"/>
    </source>
</evidence>
<dbReference type="PROSITE" id="PS52004">
    <property type="entry name" value="KS3_2"/>
    <property type="match status" value="1"/>
</dbReference>
<evidence type="ECO:0000256" key="1">
    <source>
        <dbReference type="ARBA" id="ARBA00008467"/>
    </source>
</evidence>
<dbReference type="EMBL" id="HG937694">
    <property type="protein sequence ID" value="CDP38301.1"/>
    <property type="molecule type" value="Genomic_DNA"/>
</dbReference>
<dbReference type="Gene3D" id="3.40.47.10">
    <property type="match status" value="1"/>
</dbReference>
<dbReference type="InterPro" id="IPR016039">
    <property type="entry name" value="Thiolase-like"/>
</dbReference>
<comment type="catalytic activity">
    <reaction evidence="4">
        <text>a fatty acyl-[ACP] + malonyl-[ACP] + H(+) = a 3-oxoacyl-[ACP] + holo-[ACP] + CO2</text>
        <dbReference type="Rhea" id="RHEA:22836"/>
        <dbReference type="Rhea" id="RHEA-COMP:9623"/>
        <dbReference type="Rhea" id="RHEA-COMP:9685"/>
        <dbReference type="Rhea" id="RHEA-COMP:9916"/>
        <dbReference type="Rhea" id="RHEA-COMP:14125"/>
        <dbReference type="ChEBI" id="CHEBI:15378"/>
        <dbReference type="ChEBI" id="CHEBI:16526"/>
        <dbReference type="ChEBI" id="CHEBI:64479"/>
        <dbReference type="ChEBI" id="CHEBI:78449"/>
        <dbReference type="ChEBI" id="CHEBI:78776"/>
        <dbReference type="ChEBI" id="CHEBI:138651"/>
        <dbReference type="EC" id="2.3.1.41"/>
    </reaction>
</comment>
<evidence type="ECO:0000259" key="7">
    <source>
        <dbReference type="PROSITE" id="PS52004"/>
    </source>
</evidence>
<dbReference type="InterPro" id="IPR018201">
    <property type="entry name" value="Ketoacyl_synth_AS"/>
</dbReference>
<gene>
    <name evidence="8" type="ORF">GNLVRS02_ARAD1D31614g</name>
</gene>
<dbReference type="SMART" id="SM00825">
    <property type="entry name" value="PKS_KS"/>
    <property type="match status" value="1"/>
</dbReference>
<dbReference type="GO" id="GO:0005739">
    <property type="term" value="C:mitochondrion"/>
    <property type="evidence" value="ECO:0007669"/>
    <property type="project" value="TreeGrafter"/>
</dbReference>
<evidence type="ECO:0000256" key="6">
    <source>
        <dbReference type="SAM" id="MobiDB-lite"/>
    </source>
</evidence>